<name>A0ABY5SI20_9BACL</name>
<feature type="region of interest" description="Disordered" evidence="1">
    <location>
        <begin position="1"/>
        <end position="36"/>
    </location>
</feature>
<reference evidence="2" key="1">
    <citation type="submission" date="2022-01" db="EMBL/GenBank/DDBJ databases">
        <title>Paenibacillus spongiae sp. nov., isolated from marine sponge.</title>
        <authorList>
            <person name="Li Z."/>
            <person name="Zhang M."/>
        </authorList>
    </citation>
    <scope>NUCLEOTIDE SEQUENCE</scope>
    <source>
        <strain evidence="2">PHS-Z3</strain>
    </source>
</reference>
<accession>A0ABY5SI20</accession>
<proteinExistence type="predicted"/>
<keyword evidence="3" id="KW-1185">Reference proteome</keyword>
<dbReference type="EMBL" id="CP091430">
    <property type="protein sequence ID" value="UVI33681.1"/>
    <property type="molecule type" value="Genomic_DNA"/>
</dbReference>
<sequence>MSISTVSSELNGTGPAASETKKLGQQAGTPGRAGSHSLGSIRIACWAIRIFLIVVELISSQPCTLDSFN</sequence>
<evidence type="ECO:0000256" key="1">
    <source>
        <dbReference type="SAM" id="MobiDB-lite"/>
    </source>
</evidence>
<gene>
    <name evidence="2" type="ORF">L1F29_19005</name>
</gene>
<evidence type="ECO:0000313" key="3">
    <source>
        <dbReference type="Proteomes" id="UP001057877"/>
    </source>
</evidence>
<protein>
    <submittedName>
        <fullName evidence="2">Uncharacterized protein</fullName>
    </submittedName>
</protein>
<evidence type="ECO:0000313" key="2">
    <source>
        <dbReference type="EMBL" id="UVI33681.1"/>
    </source>
</evidence>
<feature type="compositionally biased region" description="Polar residues" evidence="1">
    <location>
        <begin position="1"/>
        <end position="11"/>
    </location>
</feature>
<organism evidence="2 3">
    <name type="scientific">Paenibacillus spongiae</name>
    <dbReference type="NCBI Taxonomy" id="2909671"/>
    <lineage>
        <taxon>Bacteria</taxon>
        <taxon>Bacillati</taxon>
        <taxon>Bacillota</taxon>
        <taxon>Bacilli</taxon>
        <taxon>Bacillales</taxon>
        <taxon>Paenibacillaceae</taxon>
        <taxon>Paenibacillus</taxon>
    </lineage>
</organism>
<dbReference type="Proteomes" id="UP001057877">
    <property type="component" value="Chromosome"/>
</dbReference>